<comment type="function">
    <text evidence="9">Splits internally a 1,3-beta-glucan molecule and transfers the newly generated reducing end (the donor) to the non-reducing end of another 1,3-beta-glucan molecule (the acceptor) forming a 1,3-beta linkage, resulting in the elongation of 1,3-beta-glucan chains in the cell wall. Involved in cell wall morphogenesis.</text>
</comment>
<accession>A0A2B7Y043</accession>
<dbReference type="GO" id="GO:0042124">
    <property type="term" value="F:1,3-beta-glucanosyltransferase activity"/>
    <property type="evidence" value="ECO:0007669"/>
    <property type="project" value="TreeGrafter"/>
</dbReference>
<keyword evidence="5" id="KW-0732">Signal</keyword>
<dbReference type="PANTHER" id="PTHR31468:SF4">
    <property type="entry name" value="1,3-BETA-GLUCANOSYLTRANSFERASE GAS3-RELATED"/>
    <property type="match status" value="1"/>
</dbReference>
<keyword evidence="3 10" id="KW-0336">GPI-anchor</keyword>
<evidence type="ECO:0000256" key="8">
    <source>
        <dbReference type="ARBA" id="ARBA00023288"/>
    </source>
</evidence>
<dbReference type="GO" id="GO:0005886">
    <property type="term" value="C:plasma membrane"/>
    <property type="evidence" value="ECO:0007669"/>
    <property type="project" value="UniProtKB-SubCell"/>
</dbReference>
<dbReference type="GO" id="GO:0098552">
    <property type="term" value="C:side of membrane"/>
    <property type="evidence" value="ECO:0007669"/>
    <property type="project" value="UniProtKB-KW"/>
</dbReference>
<comment type="subcellular location">
    <subcellularLocation>
        <location evidence="1 10">Cell membrane</location>
        <topology evidence="1 10">Lipid-anchor</topology>
        <topology evidence="1 10">GPI-anchor</topology>
    </subcellularLocation>
</comment>
<evidence type="ECO:0000313" key="12">
    <source>
        <dbReference type="EMBL" id="PGH17424.1"/>
    </source>
</evidence>
<organism evidence="12 13">
    <name type="scientific">Polytolypa hystricis (strain UAMH7299)</name>
    <dbReference type="NCBI Taxonomy" id="1447883"/>
    <lineage>
        <taxon>Eukaryota</taxon>
        <taxon>Fungi</taxon>
        <taxon>Dikarya</taxon>
        <taxon>Ascomycota</taxon>
        <taxon>Pezizomycotina</taxon>
        <taxon>Eurotiomycetes</taxon>
        <taxon>Eurotiomycetidae</taxon>
        <taxon>Onygenales</taxon>
        <taxon>Onygenales incertae sedis</taxon>
        <taxon>Polytolypa</taxon>
    </lineage>
</organism>
<dbReference type="PANTHER" id="PTHR31468">
    <property type="entry name" value="1,3-BETA-GLUCANOSYLTRANSFERASE GAS1"/>
    <property type="match status" value="1"/>
</dbReference>
<keyword evidence="8 10" id="KW-0449">Lipoprotein</keyword>
<gene>
    <name evidence="12" type="ORF">AJ80_04794</name>
</gene>
<feature type="compositionally biased region" description="Polar residues" evidence="11">
    <location>
        <begin position="448"/>
        <end position="461"/>
    </location>
</feature>
<evidence type="ECO:0000256" key="10">
    <source>
        <dbReference type="RuleBase" id="RU361209"/>
    </source>
</evidence>
<dbReference type="OrthoDB" id="421038at2759"/>
<proteinExistence type="inferred from homology"/>
<dbReference type="Gene3D" id="3.20.20.80">
    <property type="entry name" value="Glycosidases"/>
    <property type="match status" value="1"/>
</dbReference>
<reference evidence="12 13" key="1">
    <citation type="submission" date="2017-10" db="EMBL/GenBank/DDBJ databases">
        <title>Comparative genomics in systemic dimorphic fungi from Ajellomycetaceae.</title>
        <authorList>
            <person name="Munoz J.F."/>
            <person name="Mcewen J.G."/>
            <person name="Clay O.K."/>
            <person name="Cuomo C.A."/>
        </authorList>
    </citation>
    <scope>NUCLEOTIDE SEQUENCE [LARGE SCALE GENOMIC DNA]</scope>
    <source>
        <strain evidence="12 13">UAMH7299</strain>
    </source>
</reference>
<evidence type="ECO:0000256" key="2">
    <source>
        <dbReference type="ARBA" id="ARBA00007528"/>
    </source>
</evidence>
<evidence type="ECO:0000256" key="1">
    <source>
        <dbReference type="ARBA" id="ARBA00004609"/>
    </source>
</evidence>
<dbReference type="AlphaFoldDB" id="A0A2B7Y043"/>
<name>A0A2B7Y043_POLH7</name>
<dbReference type="EMBL" id="PDNA01000064">
    <property type="protein sequence ID" value="PGH17424.1"/>
    <property type="molecule type" value="Genomic_DNA"/>
</dbReference>
<evidence type="ECO:0000256" key="5">
    <source>
        <dbReference type="ARBA" id="ARBA00022729"/>
    </source>
</evidence>
<comment type="caution">
    <text evidence="12">The sequence shown here is derived from an EMBL/GenBank/DDBJ whole genome shotgun (WGS) entry which is preliminary data.</text>
</comment>
<evidence type="ECO:0000256" key="11">
    <source>
        <dbReference type="SAM" id="MobiDB-lite"/>
    </source>
</evidence>
<evidence type="ECO:0000256" key="3">
    <source>
        <dbReference type="ARBA" id="ARBA00022622"/>
    </source>
</evidence>
<evidence type="ECO:0000256" key="9">
    <source>
        <dbReference type="ARBA" id="ARBA00025026"/>
    </source>
</evidence>
<dbReference type="SUPFAM" id="SSF51445">
    <property type="entry name" value="(Trans)glycosidases"/>
    <property type="match status" value="1"/>
</dbReference>
<dbReference type="Pfam" id="PF03198">
    <property type="entry name" value="Glyco_hydro_72"/>
    <property type="match status" value="1"/>
</dbReference>
<evidence type="ECO:0000256" key="7">
    <source>
        <dbReference type="ARBA" id="ARBA00023180"/>
    </source>
</evidence>
<protein>
    <recommendedName>
        <fullName evidence="10">1,3-beta-glucanosyltransferase</fullName>
        <ecNumber evidence="10">2.4.1.-</ecNumber>
    </recommendedName>
</protein>
<keyword evidence="13" id="KW-1185">Reference proteome</keyword>
<dbReference type="InterPro" id="IPR004886">
    <property type="entry name" value="Glucanosyltransferase"/>
</dbReference>
<dbReference type="EC" id="2.4.1.-" evidence="10"/>
<comment type="similarity">
    <text evidence="2 10">Belongs to the glycosyl hydrolase 72 family.</text>
</comment>
<evidence type="ECO:0000256" key="4">
    <source>
        <dbReference type="ARBA" id="ARBA00022679"/>
    </source>
</evidence>
<sequence length="498" mass="54300">MVLVRVALPPPLPSLLFQPPANCFPISTRQVRSVASLCALATAALAVTPVEVKGSQLVVSGTDTRFQIIGVDYQPGGEAGYKPQEKKDTLTNVDACLRDAILLQRLGVNTIRVYNLNPELNHDECVSIFNAAGIYMILDVNSPLAGDSLDRTDPVPSYHEGYLKRIFGIVEAFKDYPNLLGFFGGNEVINEDSTKEVPAYIRAGQRDLKDYIANHSDRKIPVGYSAAHVEDLLADTWEYLSCDDPKSPSSKSDFFGLNSYSWCGDSTFENAGYDKLVTQFKDSAIPVFFSEYGCNGIRPRIFTEVEALYGEEMTQAMVGGLVYEYSHEEADYGLVVINDNGTASLMADYDNLMDQYNKLDIKMLQSMDAKSSNAKPKKCSKDLIKGSKFLNDFDLPKLPKGGDKLIKDGVPNAKNGKLVEVKETELKTTVYDVKGQPLDGLKLKILSDDQSNLPGENTSGSPKPADDDEDDKSAAVRGATSGVLAALAVLGTSMMLMA</sequence>
<keyword evidence="7" id="KW-0325">Glycoprotein</keyword>
<dbReference type="GO" id="GO:0031505">
    <property type="term" value="P:fungal-type cell wall organization"/>
    <property type="evidence" value="ECO:0007669"/>
    <property type="project" value="TreeGrafter"/>
</dbReference>
<dbReference type="Proteomes" id="UP000224634">
    <property type="component" value="Unassembled WGS sequence"/>
</dbReference>
<keyword evidence="4 10" id="KW-0808">Transferase</keyword>
<evidence type="ECO:0000256" key="6">
    <source>
        <dbReference type="ARBA" id="ARBA00023136"/>
    </source>
</evidence>
<dbReference type="GO" id="GO:0071970">
    <property type="term" value="P:fungal-type cell wall (1-&gt;3)-beta-D-glucan biosynthetic process"/>
    <property type="evidence" value="ECO:0007669"/>
    <property type="project" value="TreeGrafter"/>
</dbReference>
<keyword evidence="6 10" id="KW-0472">Membrane</keyword>
<feature type="region of interest" description="Disordered" evidence="11">
    <location>
        <begin position="447"/>
        <end position="476"/>
    </location>
</feature>
<evidence type="ECO:0000313" key="13">
    <source>
        <dbReference type="Proteomes" id="UP000224634"/>
    </source>
</evidence>
<dbReference type="InterPro" id="IPR017853">
    <property type="entry name" value="GH"/>
</dbReference>
<dbReference type="FunFam" id="3.20.20.80:FF:000032">
    <property type="entry name" value="1,3-beta-glucanosyltransferase"/>
    <property type="match status" value="1"/>
</dbReference>